<dbReference type="PANTHER" id="PTHR28646:SF1">
    <property type="entry name" value="TRANSMEMBRANE PROTEIN 201"/>
    <property type="match status" value="1"/>
</dbReference>
<evidence type="ECO:0000256" key="5">
    <source>
        <dbReference type="ARBA" id="ARBA00023136"/>
    </source>
</evidence>
<dbReference type="GO" id="GO:0051015">
    <property type="term" value="F:actin filament binding"/>
    <property type="evidence" value="ECO:0007669"/>
    <property type="project" value="TreeGrafter"/>
</dbReference>
<dbReference type="VEuPathDB" id="VectorBase:GPPI031541"/>
<feature type="transmembrane region" description="Helical" evidence="8">
    <location>
        <begin position="77"/>
        <end position="100"/>
    </location>
</feature>
<reference evidence="10" key="2">
    <citation type="submission" date="2020-05" db="UniProtKB">
        <authorList>
            <consortium name="EnsemblMetazoa"/>
        </authorList>
    </citation>
    <scope>IDENTIFICATION</scope>
    <source>
        <strain evidence="10">IAEA</strain>
    </source>
</reference>
<feature type="transmembrane region" description="Helical" evidence="8">
    <location>
        <begin position="374"/>
        <end position="394"/>
    </location>
</feature>
<dbReference type="Proteomes" id="UP000092460">
    <property type="component" value="Unassembled WGS sequence"/>
</dbReference>
<feature type="compositionally biased region" description="Polar residues" evidence="7">
    <location>
        <begin position="750"/>
        <end position="759"/>
    </location>
</feature>
<feature type="transmembrane region" description="Helical" evidence="8">
    <location>
        <begin position="348"/>
        <end position="368"/>
    </location>
</feature>
<feature type="transmembrane region" description="Helical" evidence="8">
    <location>
        <begin position="318"/>
        <end position="336"/>
    </location>
</feature>
<dbReference type="STRING" id="67801.A0A1B0BIT4"/>
<proteinExistence type="inferred from homology"/>
<comment type="subcellular location">
    <subcellularLocation>
        <location evidence="1">Nucleus inner membrane</location>
        <topology evidence="1">Multi-pass membrane protein</topology>
    </subcellularLocation>
</comment>
<evidence type="ECO:0000256" key="3">
    <source>
        <dbReference type="ARBA" id="ARBA00022692"/>
    </source>
</evidence>
<dbReference type="EnsemblMetazoa" id="GPPI031541-RA">
    <property type="protein sequence ID" value="GPPI031541-PA"/>
    <property type="gene ID" value="GPPI031541"/>
</dbReference>
<protein>
    <recommendedName>
        <fullName evidence="9">Ima1 N-terminal domain-containing protein</fullName>
    </recommendedName>
</protein>
<feature type="region of interest" description="Disordered" evidence="7">
    <location>
        <begin position="738"/>
        <end position="759"/>
    </location>
</feature>
<name>A0A1B0BIT4_9MUSC</name>
<dbReference type="EMBL" id="JXJN01015174">
    <property type="status" value="NOT_ANNOTATED_CDS"/>
    <property type="molecule type" value="Genomic_DNA"/>
</dbReference>
<evidence type="ECO:0000256" key="2">
    <source>
        <dbReference type="ARBA" id="ARBA00007600"/>
    </source>
</evidence>
<feature type="domain" description="Ima1 N-terminal" evidence="9">
    <location>
        <begin position="114"/>
        <end position="235"/>
    </location>
</feature>
<evidence type="ECO:0000259" key="9">
    <source>
        <dbReference type="Pfam" id="PF09779"/>
    </source>
</evidence>
<feature type="transmembrane region" description="Helical" evidence="8">
    <location>
        <begin position="283"/>
        <end position="306"/>
    </location>
</feature>
<dbReference type="GO" id="GO:0030473">
    <property type="term" value="P:nuclear migration along microtubule"/>
    <property type="evidence" value="ECO:0007669"/>
    <property type="project" value="TreeGrafter"/>
</dbReference>
<dbReference type="GO" id="GO:0005521">
    <property type="term" value="F:lamin binding"/>
    <property type="evidence" value="ECO:0007669"/>
    <property type="project" value="TreeGrafter"/>
</dbReference>
<reference evidence="11" key="1">
    <citation type="submission" date="2015-01" db="EMBL/GenBank/DDBJ databases">
        <authorList>
            <person name="Aksoy S."/>
            <person name="Warren W."/>
            <person name="Wilson R.K."/>
        </authorList>
    </citation>
    <scope>NUCLEOTIDE SEQUENCE [LARGE SCALE GENOMIC DNA]</scope>
    <source>
        <strain evidence="11">IAEA</strain>
    </source>
</reference>
<evidence type="ECO:0000313" key="10">
    <source>
        <dbReference type="EnsemblMetazoa" id="GPPI031541-PA"/>
    </source>
</evidence>
<keyword evidence="5 8" id="KW-0472">Membrane</keyword>
<dbReference type="InterPro" id="IPR018617">
    <property type="entry name" value="Ima1_N"/>
</dbReference>
<evidence type="ECO:0000256" key="7">
    <source>
        <dbReference type="SAM" id="MobiDB-lite"/>
    </source>
</evidence>
<dbReference type="GO" id="GO:0005637">
    <property type="term" value="C:nuclear inner membrane"/>
    <property type="evidence" value="ECO:0007669"/>
    <property type="project" value="UniProtKB-SubCell"/>
</dbReference>
<organism evidence="10 11">
    <name type="scientific">Glossina palpalis gambiensis</name>
    <dbReference type="NCBI Taxonomy" id="67801"/>
    <lineage>
        <taxon>Eukaryota</taxon>
        <taxon>Metazoa</taxon>
        <taxon>Ecdysozoa</taxon>
        <taxon>Arthropoda</taxon>
        <taxon>Hexapoda</taxon>
        <taxon>Insecta</taxon>
        <taxon>Pterygota</taxon>
        <taxon>Neoptera</taxon>
        <taxon>Endopterygota</taxon>
        <taxon>Diptera</taxon>
        <taxon>Brachycera</taxon>
        <taxon>Muscomorpha</taxon>
        <taxon>Hippoboscoidea</taxon>
        <taxon>Glossinidae</taxon>
        <taxon>Glossina</taxon>
    </lineage>
</organism>
<feature type="transmembrane region" description="Helical" evidence="8">
    <location>
        <begin position="30"/>
        <end position="57"/>
    </location>
</feature>
<evidence type="ECO:0000256" key="4">
    <source>
        <dbReference type="ARBA" id="ARBA00022989"/>
    </source>
</evidence>
<dbReference type="AlphaFoldDB" id="A0A1B0BIT4"/>
<evidence type="ECO:0000256" key="8">
    <source>
        <dbReference type="SAM" id="Phobius"/>
    </source>
</evidence>
<dbReference type="InterPro" id="IPR040041">
    <property type="entry name" value="TMEM201"/>
</dbReference>
<comment type="similarity">
    <text evidence="2">Belongs to the TMEM201 family.</text>
</comment>
<evidence type="ECO:0000256" key="6">
    <source>
        <dbReference type="ARBA" id="ARBA00023242"/>
    </source>
</evidence>
<dbReference type="PANTHER" id="PTHR28646">
    <property type="entry name" value="TRANSMEMBRANE PROTEIN 201"/>
    <property type="match status" value="1"/>
</dbReference>
<dbReference type="Pfam" id="PF09779">
    <property type="entry name" value="Ima1_N"/>
    <property type="match status" value="1"/>
</dbReference>
<sequence length="823" mass="93123">MPFSSRTVAYCELANGQVRRVQRPVILNAVLFRSLCNLVCAFCMCALTSSVGLPASAYCSAHAFFCRVFKIVMNNNALLSLILSIIPVVAIGFVCFLVCYKVYIKIRSCFHITVNCWFCNQNTKVPYLESNSWTCPSCEQYNGFNKDGDYNREIYEQLNCSQSTERFTANQYSSHILSVNIHNGFCDNCNEAQRLKVEKLSQFQPKYEKYFDQELKVYKSHLEEQYRLCATCDRHLKKVLHEKKKMVLGSKFLDFIIKGAETLRQPHSSQIHYMKQQLWKQRCHILIATFTVVNTLCLTVSLPSISKEHITYLIGNSAGHYIFMAISHILTLKRIFLTYFQLLCNHHMALKVTLFCRTVFMMIMYSMGLRVTHFSMTSMYMSMCPFGVIMLAFIHNMMDGFRLTRYTFLLALWSVLAAGLVEQAYLPSNALLFLSSLLTLILIYTTNTDTSPESPDTTANSFHKLYSEDLLNDDDAISSLNQLNGNCASIKSIHSFRSFKTPSPLKSMEKLSPVTSSAFSLHQMPHGTATTNSSFRSFAERPTFPKQSYFSNGPQCCYGSIHDFRNGYRPENGNFTLNGSITNNSVFNSSFIEPQTHFSNCNTTNKSFLTASNNSIYVRDNNPFTPQPMPGMLTPFSLSSNSIYSEAHATRSKLLSPTRFSVNSLMSSPSCDVSWLSGGYFNQQPMTKNLINTAIDENMSRASSHSSGFESQNGRFNISRENSCCPDINDIHQRTLTSEDANGFQPIESPKSNGSYYSQRPSVLKSSSLSLNSCSSNNNDIWKTPQPSLNRKTNITRNTEDSFNLNKINEQLPIITTGDLLKK</sequence>
<feature type="transmembrane region" description="Helical" evidence="8">
    <location>
        <begin position="406"/>
        <end position="424"/>
    </location>
</feature>
<keyword evidence="11" id="KW-1185">Reference proteome</keyword>
<accession>A0A1B0BIT4</accession>
<evidence type="ECO:0000313" key="11">
    <source>
        <dbReference type="Proteomes" id="UP000092460"/>
    </source>
</evidence>
<keyword evidence="3 8" id="KW-0812">Transmembrane</keyword>
<keyword evidence="6" id="KW-0539">Nucleus</keyword>
<evidence type="ECO:0000256" key="1">
    <source>
        <dbReference type="ARBA" id="ARBA00004473"/>
    </source>
</evidence>
<keyword evidence="4 8" id="KW-1133">Transmembrane helix</keyword>